<reference evidence="2 3" key="1">
    <citation type="submission" date="2013-02" db="EMBL/GenBank/DDBJ databases">
        <title>The Genome Sequence of Acinetobacter guillouiae NIPH 991.</title>
        <authorList>
            <consortium name="The Broad Institute Genome Sequencing Platform"/>
            <consortium name="The Broad Institute Genome Sequencing Center for Infectious Disease"/>
            <person name="Cerqueira G."/>
            <person name="Feldgarden M."/>
            <person name="Courvalin P."/>
            <person name="Perichon B."/>
            <person name="Grillot-Courvalin C."/>
            <person name="Clermont D."/>
            <person name="Rocha E."/>
            <person name="Yoon E.-J."/>
            <person name="Nemec A."/>
            <person name="Walker B."/>
            <person name="Young S.K."/>
            <person name="Zeng Q."/>
            <person name="Gargeya S."/>
            <person name="Fitzgerald M."/>
            <person name="Haas B."/>
            <person name="Abouelleil A."/>
            <person name="Alvarado L."/>
            <person name="Arachchi H.M."/>
            <person name="Berlin A.M."/>
            <person name="Chapman S.B."/>
            <person name="Dewar J."/>
            <person name="Goldberg J."/>
            <person name="Griggs A."/>
            <person name="Gujja S."/>
            <person name="Hansen M."/>
            <person name="Howarth C."/>
            <person name="Imamovic A."/>
            <person name="Larimer J."/>
            <person name="McCowan C."/>
            <person name="Murphy C."/>
            <person name="Neiman D."/>
            <person name="Pearson M."/>
            <person name="Priest M."/>
            <person name="Roberts A."/>
            <person name="Saif S."/>
            <person name="Shea T."/>
            <person name="Sisk P."/>
            <person name="Sykes S."/>
            <person name="Wortman J."/>
            <person name="Nusbaum C."/>
            <person name="Birren B."/>
        </authorList>
    </citation>
    <scope>NUCLEOTIDE SEQUENCE [LARGE SCALE GENOMIC DNA]</scope>
    <source>
        <strain evidence="2 3">NIPH 991</strain>
    </source>
</reference>
<sequence>MNKKLTELQIKNQATALGIEIASLRAVIEVECKGSGFNSDGTPVILFERHVMRQRLIANNGGNTFIADQMMIKRPDLCNKTAGGYGLYSAQHGRLNAAAQFSRTSALESASWGLGQVMGYHWKALEYPTLQSFINAMYKDEASQLDAMCRYIKINNLVNALKNKDWKTFAKGYNGKNYAINNYDVKLANAYKKWSIDK</sequence>
<evidence type="ECO:0000313" key="3">
    <source>
        <dbReference type="Proteomes" id="UP000013148"/>
    </source>
</evidence>
<keyword evidence="3" id="KW-1185">Reference proteome</keyword>
<dbReference type="AlphaFoldDB" id="N8YBH8"/>
<name>N8YBH8_ACIGI</name>
<evidence type="ECO:0000313" key="2">
    <source>
        <dbReference type="EMBL" id="ENV16983.1"/>
    </source>
</evidence>
<proteinExistence type="predicted"/>
<protein>
    <recommendedName>
        <fullName evidence="1">N-acetylmuramidase domain-containing protein</fullName>
    </recommendedName>
</protein>
<dbReference type="RefSeq" id="WP_004820925.1">
    <property type="nucleotide sequence ID" value="NZ_KB849456.1"/>
</dbReference>
<dbReference type="PATRIC" id="fig|1217656.3.peg.2675"/>
<dbReference type="Proteomes" id="UP000013148">
    <property type="component" value="Unassembled WGS sequence"/>
</dbReference>
<dbReference type="Pfam" id="PF11860">
    <property type="entry name" value="Muramidase"/>
    <property type="match status" value="1"/>
</dbReference>
<dbReference type="EMBL" id="APPJ01000011">
    <property type="protein sequence ID" value="ENV16983.1"/>
    <property type="molecule type" value="Genomic_DNA"/>
</dbReference>
<dbReference type="eggNOG" id="COG3409">
    <property type="taxonomic scope" value="Bacteria"/>
</dbReference>
<feature type="domain" description="N-acetylmuramidase" evidence="1">
    <location>
        <begin position="21"/>
        <end position="194"/>
    </location>
</feature>
<organism evidence="2 3">
    <name type="scientific">Acinetobacter guillouiae NIPH 991</name>
    <dbReference type="NCBI Taxonomy" id="1217656"/>
    <lineage>
        <taxon>Bacteria</taxon>
        <taxon>Pseudomonadati</taxon>
        <taxon>Pseudomonadota</taxon>
        <taxon>Gammaproteobacteria</taxon>
        <taxon>Moraxellales</taxon>
        <taxon>Moraxellaceae</taxon>
        <taxon>Acinetobacter</taxon>
    </lineage>
</organism>
<comment type="caution">
    <text evidence="2">The sequence shown here is derived from an EMBL/GenBank/DDBJ whole genome shotgun (WGS) entry which is preliminary data.</text>
</comment>
<dbReference type="InterPro" id="IPR024408">
    <property type="entry name" value="Muramidase"/>
</dbReference>
<accession>N8YBH8</accession>
<gene>
    <name evidence="2" type="ORF">F964_02732</name>
</gene>
<evidence type="ECO:0000259" key="1">
    <source>
        <dbReference type="Pfam" id="PF11860"/>
    </source>
</evidence>
<dbReference type="HOGENOM" id="CLU_057859_2_1_6"/>